<proteinExistence type="predicted"/>
<sequence>MGQSLHVDLDRMRALAPDLLSIADAARDRLKQLKSTLADKGECWGNDEPGRIFGDSYEPEATEGVAGFERLVDRMHRLGQNVGGTADVFDVQDQDLGRSLPDADLTRFDSPGQVVFGGDQPVGQPGKQPESQQPEPIPSALARGAVPQDIGPTPPDPTGTPNFPYQAQYPADQPNGYLHAPDQPEYADLDRLDSPGLRDPQLPQDVPDSVPPPIAGNSSPPAAAATPWSGKPDRLWTAANKTADTPWSKPGTPWARNPLNTPPPKNGSSALPPGQVFPPRRPQPVAPKATQPRRTTKPRDSKRDRALAKRSRAQSVPAAAAKARELAARHGLWVAGFDTPGVAESLVDEIAAAVGDMFGKYPFLTLDGIEIVDLAGVVSQVRHDPATVIALDRTAVIQPATLSEIVCAATHSGHMVAESETRPLYSVMIGCFGRVMAAQAGPRAWQQVQRTLITEYHRINGPWGYDDSLAGVLEGYRGWRAELTGSFPRGRFESRAALAAAFAEVELRAQQAGGPAKALHRLVVAIARERSKAR</sequence>
<evidence type="ECO:0000313" key="3">
    <source>
        <dbReference type="Proteomes" id="UP001432062"/>
    </source>
</evidence>
<feature type="compositionally biased region" description="Low complexity" evidence="1">
    <location>
        <begin position="215"/>
        <end position="229"/>
    </location>
</feature>
<dbReference type="Gene3D" id="1.10.287.1060">
    <property type="entry name" value="ESAT-6-like"/>
    <property type="match status" value="1"/>
</dbReference>
<keyword evidence="3" id="KW-1185">Reference proteome</keyword>
<feature type="compositionally biased region" description="Pro residues" evidence="1">
    <location>
        <begin position="275"/>
        <end position="285"/>
    </location>
</feature>
<dbReference type="EMBL" id="CP109441">
    <property type="protein sequence ID" value="WUV45761.1"/>
    <property type="molecule type" value="Genomic_DNA"/>
</dbReference>
<gene>
    <name evidence="2" type="ORF">OG563_42885</name>
</gene>
<feature type="region of interest" description="Disordered" evidence="1">
    <location>
        <begin position="100"/>
        <end position="319"/>
    </location>
</feature>
<feature type="compositionally biased region" description="Basic and acidic residues" evidence="1">
    <location>
        <begin position="297"/>
        <end position="307"/>
    </location>
</feature>
<evidence type="ECO:0000256" key="1">
    <source>
        <dbReference type="SAM" id="MobiDB-lite"/>
    </source>
</evidence>
<dbReference type="Proteomes" id="UP001432062">
    <property type="component" value="Chromosome"/>
</dbReference>
<accession>A0ABZ1YU85</accession>
<evidence type="ECO:0000313" key="2">
    <source>
        <dbReference type="EMBL" id="WUV45761.1"/>
    </source>
</evidence>
<name>A0ABZ1YU85_9NOCA</name>
<dbReference type="RefSeq" id="WP_329409259.1">
    <property type="nucleotide sequence ID" value="NZ_CP109441.1"/>
</dbReference>
<reference evidence="2" key="1">
    <citation type="submission" date="2022-10" db="EMBL/GenBank/DDBJ databases">
        <title>The complete genomes of actinobacterial strains from the NBC collection.</title>
        <authorList>
            <person name="Joergensen T.S."/>
            <person name="Alvarez Arevalo M."/>
            <person name="Sterndorff E.B."/>
            <person name="Faurdal D."/>
            <person name="Vuksanovic O."/>
            <person name="Mourched A.-S."/>
            <person name="Charusanti P."/>
            <person name="Shaw S."/>
            <person name="Blin K."/>
            <person name="Weber T."/>
        </authorList>
    </citation>
    <scope>NUCLEOTIDE SEQUENCE</scope>
    <source>
        <strain evidence="2">NBC_01482</strain>
    </source>
</reference>
<organism evidence="2 3">
    <name type="scientific">Nocardia vinacea</name>
    <dbReference type="NCBI Taxonomy" id="96468"/>
    <lineage>
        <taxon>Bacteria</taxon>
        <taxon>Bacillati</taxon>
        <taxon>Actinomycetota</taxon>
        <taxon>Actinomycetes</taxon>
        <taxon>Mycobacteriales</taxon>
        <taxon>Nocardiaceae</taxon>
        <taxon>Nocardia</taxon>
    </lineage>
</organism>
<protein>
    <submittedName>
        <fullName evidence="2">Uncharacterized protein</fullName>
    </submittedName>
</protein>